<keyword evidence="2" id="KW-1185">Reference proteome</keyword>
<comment type="caution">
    <text evidence="1">The sequence shown here is derived from an EMBL/GenBank/DDBJ whole genome shotgun (WGS) entry which is preliminary data.</text>
</comment>
<organism evidence="1 2">
    <name type="scientific">Ogataea polymorpha</name>
    <dbReference type="NCBI Taxonomy" id="460523"/>
    <lineage>
        <taxon>Eukaryota</taxon>
        <taxon>Fungi</taxon>
        <taxon>Dikarya</taxon>
        <taxon>Ascomycota</taxon>
        <taxon>Saccharomycotina</taxon>
        <taxon>Pichiomycetes</taxon>
        <taxon>Pichiales</taxon>
        <taxon>Pichiaceae</taxon>
        <taxon>Ogataea</taxon>
    </lineage>
</organism>
<dbReference type="Proteomes" id="UP000788993">
    <property type="component" value="Unassembled WGS sequence"/>
</dbReference>
<dbReference type="EMBL" id="JAEUBD010001504">
    <property type="protein sequence ID" value="KAH3659599.1"/>
    <property type="molecule type" value="Genomic_DNA"/>
</dbReference>
<accession>A0A9P8SZ10</accession>
<dbReference type="AlphaFoldDB" id="A0A9P8SZ10"/>
<reference evidence="1" key="2">
    <citation type="submission" date="2021-01" db="EMBL/GenBank/DDBJ databases">
        <authorList>
            <person name="Schikora-Tamarit M.A."/>
        </authorList>
    </citation>
    <scope>NUCLEOTIDE SEQUENCE</scope>
    <source>
        <strain evidence="1">NCAIM Y.01608</strain>
    </source>
</reference>
<evidence type="ECO:0000313" key="2">
    <source>
        <dbReference type="Proteomes" id="UP000788993"/>
    </source>
</evidence>
<name>A0A9P8SZ10_9ASCO</name>
<protein>
    <submittedName>
        <fullName evidence="1">Uncharacterized protein</fullName>
    </submittedName>
</protein>
<gene>
    <name evidence="1" type="ORF">OGATHE_005644</name>
</gene>
<proteinExistence type="predicted"/>
<reference evidence="1" key="1">
    <citation type="journal article" date="2021" name="Open Biol.">
        <title>Shared evolutionary footprints suggest mitochondrial oxidative damage underlies multiple complex I losses in fungi.</title>
        <authorList>
            <person name="Schikora-Tamarit M.A."/>
            <person name="Marcet-Houben M."/>
            <person name="Nosek J."/>
            <person name="Gabaldon T."/>
        </authorList>
    </citation>
    <scope>NUCLEOTIDE SEQUENCE</scope>
    <source>
        <strain evidence="1">NCAIM Y.01608</strain>
    </source>
</reference>
<evidence type="ECO:0000313" key="1">
    <source>
        <dbReference type="EMBL" id="KAH3659599.1"/>
    </source>
</evidence>
<sequence length="72" mass="7642">MFVGVISNNEILQLDRAVLPGGLEIVAVDVNVEFVIESDELLQELLVDLAVGEGISNVDQQAAKCGGAYENP</sequence>